<accession>A0AA36MQ90</accession>
<keyword evidence="3" id="KW-1185">Reference proteome</keyword>
<proteinExistence type="predicted"/>
<protein>
    <submittedName>
        <fullName evidence="2">Uncharacterized protein</fullName>
    </submittedName>
</protein>
<organism evidence="2 3">
    <name type="scientific">Effrenium voratum</name>
    <dbReference type="NCBI Taxonomy" id="2562239"/>
    <lineage>
        <taxon>Eukaryota</taxon>
        <taxon>Sar</taxon>
        <taxon>Alveolata</taxon>
        <taxon>Dinophyceae</taxon>
        <taxon>Suessiales</taxon>
        <taxon>Symbiodiniaceae</taxon>
        <taxon>Effrenium</taxon>
    </lineage>
</organism>
<reference evidence="2" key="1">
    <citation type="submission" date="2023-08" db="EMBL/GenBank/DDBJ databases">
        <authorList>
            <person name="Chen Y."/>
            <person name="Shah S."/>
            <person name="Dougan E. K."/>
            <person name="Thang M."/>
            <person name="Chan C."/>
        </authorList>
    </citation>
    <scope>NUCLEOTIDE SEQUENCE</scope>
</reference>
<evidence type="ECO:0000313" key="2">
    <source>
        <dbReference type="EMBL" id="CAJ1376260.1"/>
    </source>
</evidence>
<dbReference type="AlphaFoldDB" id="A0AA36MQ90"/>
<feature type="compositionally biased region" description="Low complexity" evidence="1">
    <location>
        <begin position="249"/>
        <end position="269"/>
    </location>
</feature>
<name>A0AA36MQ90_9DINO</name>
<feature type="region of interest" description="Disordered" evidence="1">
    <location>
        <begin position="303"/>
        <end position="326"/>
    </location>
</feature>
<gene>
    <name evidence="2" type="ORF">EVOR1521_LOCUS5365</name>
</gene>
<comment type="caution">
    <text evidence="2">The sequence shown here is derived from an EMBL/GenBank/DDBJ whole genome shotgun (WGS) entry which is preliminary data.</text>
</comment>
<evidence type="ECO:0000256" key="1">
    <source>
        <dbReference type="SAM" id="MobiDB-lite"/>
    </source>
</evidence>
<feature type="compositionally biased region" description="Low complexity" evidence="1">
    <location>
        <begin position="202"/>
        <end position="218"/>
    </location>
</feature>
<dbReference type="Proteomes" id="UP001178507">
    <property type="component" value="Unassembled WGS sequence"/>
</dbReference>
<dbReference type="EMBL" id="CAUJNA010000376">
    <property type="protein sequence ID" value="CAJ1376260.1"/>
    <property type="molecule type" value="Genomic_DNA"/>
</dbReference>
<feature type="region of interest" description="Disordered" evidence="1">
    <location>
        <begin position="202"/>
        <end position="285"/>
    </location>
</feature>
<sequence length="420" mass="45458">MASLASSRAALYCKSDEARISRSCVMLGALPKVRLSEACEAIHESLDATTTSGLSGDGLARLIWLLTRQRPMTKLSELRVEYFYELNMKLSKRHERLLTTSQSGNMADVLRALQEQEDCLTDEWVLALATECGYKTEWDATWVAAKKKAKKAAPPSSTGTMPELLEQSAMTAKAKPKAMTSFVPPTWPRRAGENILLPAANKAPPAKAGLGSSRSSPAVPSPPVPQLARPRQPPIIAMSQTQPPPQPAMTSTVPSTVPSTMPSTTPSTMQSKAGPPPPPRSVAVTMSNRPLDRAPATALALEDQPKNLAGAGPGPGSETQLKPRMSRKVSQTSLRRSNSLWFNSTVSLADVSLFNQHLAYKGSNAVAALLIDEFPTEHDRIYTIYYYCPSANLPTLTVWVVGFRVELGTPHPCQRRSLAC</sequence>
<evidence type="ECO:0000313" key="3">
    <source>
        <dbReference type="Proteomes" id="UP001178507"/>
    </source>
</evidence>